<keyword evidence="4" id="KW-1185">Reference proteome</keyword>
<gene>
    <name evidence="3" type="ORF">INT46_007763</name>
</gene>
<dbReference type="PANTHER" id="PTHR45786:SF74">
    <property type="entry name" value="ATP-DEPENDENT DNA HELICASE"/>
    <property type="match status" value="1"/>
</dbReference>
<evidence type="ECO:0000256" key="1">
    <source>
        <dbReference type="SAM" id="MobiDB-lite"/>
    </source>
</evidence>
<sequence length="566" mass="63966">MSSIDPLEVSTNENNTENDPPSRNIEEVIVRCRSCRREGHSRRTHSSCSMNRIFQNATPFINDTSTIICASCGREGHSRRTHSRCPMNPNNTNRAVSVTCRFCGREGHTRRSHSNCRMNLALQGDTANLNCARDPALPEVPRNSVGEMEVVCSSCGAYMWISERKSNSNMLIPKFQICCAAGQAILKPLEPLPKVIVNLIKNNDAQSKEFKKNIRTYNSALSFTSMNANLDGRYANDQHGAYAFRIHGSVHHLMSSSLMPHENGDFIQQPKFAQIYIFDSENELQNRMNVAGNSNIEPRTLSVLQEMMHSVNPFIGLFKTMKELSSEQEGSINDIRMIFRAESPPDSRRYNNPTADKIGVLIVGGDDEGSIEPTNRDIVLRLRGTGSALERINELHQHYDPLHADIMEVDQPESQIIGKKTQISVIQYYSSRLMLRPAGNSLNIIKNEQVSLHSFGKLFHQYVVDMYAKMEQQRLNFIRLNQKSLRAEVYSGLTDAIRLEDNDMSAVGKRVILPSTFIVGPRFMAQLYQDAMNLVRRFGKPDLFITFTCNHYSATGWSKGPVHWSI</sequence>
<accession>A0A8H7QCT1</accession>
<feature type="compositionally biased region" description="Polar residues" evidence="1">
    <location>
        <begin position="1"/>
        <end position="21"/>
    </location>
</feature>
<evidence type="ECO:0000313" key="3">
    <source>
        <dbReference type="EMBL" id="KAG2190277.1"/>
    </source>
</evidence>
<dbReference type="Pfam" id="PF14214">
    <property type="entry name" value="Helitron_like_N"/>
    <property type="match status" value="1"/>
</dbReference>
<reference evidence="3" key="1">
    <citation type="submission" date="2020-12" db="EMBL/GenBank/DDBJ databases">
        <title>Metabolic potential, ecology and presence of endohyphal bacteria is reflected in genomic diversity of Mucoromycotina.</title>
        <authorList>
            <person name="Muszewska A."/>
            <person name="Okrasinska A."/>
            <person name="Steczkiewicz K."/>
            <person name="Drgas O."/>
            <person name="Orlowska M."/>
            <person name="Perlinska-Lenart U."/>
            <person name="Aleksandrzak-Piekarczyk T."/>
            <person name="Szatraj K."/>
            <person name="Zielenkiewicz U."/>
            <person name="Pilsyk S."/>
            <person name="Malc E."/>
            <person name="Mieczkowski P."/>
            <person name="Kruszewska J.S."/>
            <person name="Biernat P."/>
            <person name="Pawlowska J."/>
        </authorList>
    </citation>
    <scope>NUCLEOTIDE SEQUENCE</scope>
    <source>
        <strain evidence="3">CBS 226.32</strain>
    </source>
</reference>
<name>A0A8H7QCT1_9FUNG</name>
<evidence type="ECO:0000259" key="2">
    <source>
        <dbReference type="Pfam" id="PF14214"/>
    </source>
</evidence>
<dbReference type="EMBL" id="JAEPRC010001008">
    <property type="protein sequence ID" value="KAG2190277.1"/>
    <property type="molecule type" value="Genomic_DNA"/>
</dbReference>
<organism evidence="3 4">
    <name type="scientific">Mucor plumbeus</name>
    <dbReference type="NCBI Taxonomy" id="97098"/>
    <lineage>
        <taxon>Eukaryota</taxon>
        <taxon>Fungi</taxon>
        <taxon>Fungi incertae sedis</taxon>
        <taxon>Mucoromycota</taxon>
        <taxon>Mucoromycotina</taxon>
        <taxon>Mucoromycetes</taxon>
        <taxon>Mucorales</taxon>
        <taxon>Mucorineae</taxon>
        <taxon>Mucoraceae</taxon>
        <taxon>Mucor</taxon>
    </lineage>
</organism>
<comment type="caution">
    <text evidence="3">The sequence shown here is derived from an EMBL/GenBank/DDBJ whole genome shotgun (WGS) entry which is preliminary data.</text>
</comment>
<dbReference type="AlphaFoldDB" id="A0A8H7QCT1"/>
<dbReference type="OrthoDB" id="2447509at2759"/>
<dbReference type="InterPro" id="IPR025476">
    <property type="entry name" value="Helitron_helicase-like"/>
</dbReference>
<proteinExistence type="predicted"/>
<feature type="region of interest" description="Disordered" evidence="1">
    <location>
        <begin position="1"/>
        <end position="23"/>
    </location>
</feature>
<evidence type="ECO:0000313" key="4">
    <source>
        <dbReference type="Proteomes" id="UP000650833"/>
    </source>
</evidence>
<dbReference type="PANTHER" id="PTHR45786">
    <property type="entry name" value="DNA BINDING PROTEIN-LIKE"/>
    <property type="match status" value="1"/>
</dbReference>
<protein>
    <recommendedName>
        <fullName evidence="2">Helitron helicase-like domain-containing protein</fullName>
    </recommendedName>
</protein>
<feature type="domain" description="Helitron helicase-like" evidence="2">
    <location>
        <begin position="449"/>
        <end position="551"/>
    </location>
</feature>
<dbReference type="Proteomes" id="UP000650833">
    <property type="component" value="Unassembled WGS sequence"/>
</dbReference>